<dbReference type="AlphaFoldDB" id="A0A6A5XGL1"/>
<evidence type="ECO:0000259" key="1">
    <source>
        <dbReference type="Pfam" id="PF01693"/>
    </source>
</evidence>
<dbReference type="Proteomes" id="UP000799778">
    <property type="component" value="Unassembled WGS sequence"/>
</dbReference>
<feature type="domain" description="Ribonuclease H1 N-terminal" evidence="1">
    <location>
        <begin position="12"/>
        <end position="55"/>
    </location>
</feature>
<dbReference type="EMBL" id="ML978073">
    <property type="protein sequence ID" value="KAF2011977.1"/>
    <property type="molecule type" value="Genomic_DNA"/>
</dbReference>
<keyword evidence="3" id="KW-1185">Reference proteome</keyword>
<reference evidence="2" key="1">
    <citation type="journal article" date="2020" name="Stud. Mycol.">
        <title>101 Dothideomycetes genomes: a test case for predicting lifestyles and emergence of pathogens.</title>
        <authorList>
            <person name="Haridas S."/>
            <person name="Albert R."/>
            <person name="Binder M."/>
            <person name="Bloem J."/>
            <person name="Labutti K."/>
            <person name="Salamov A."/>
            <person name="Andreopoulos B."/>
            <person name="Baker S."/>
            <person name="Barry K."/>
            <person name="Bills G."/>
            <person name="Bluhm B."/>
            <person name="Cannon C."/>
            <person name="Castanera R."/>
            <person name="Culley D."/>
            <person name="Daum C."/>
            <person name="Ezra D."/>
            <person name="Gonzalez J."/>
            <person name="Henrissat B."/>
            <person name="Kuo A."/>
            <person name="Liang C."/>
            <person name="Lipzen A."/>
            <person name="Lutzoni F."/>
            <person name="Magnuson J."/>
            <person name="Mondo S."/>
            <person name="Nolan M."/>
            <person name="Ohm R."/>
            <person name="Pangilinan J."/>
            <person name="Park H.-J."/>
            <person name="Ramirez L."/>
            <person name="Alfaro M."/>
            <person name="Sun H."/>
            <person name="Tritt A."/>
            <person name="Yoshinaga Y."/>
            <person name="Zwiers L.-H."/>
            <person name="Turgeon B."/>
            <person name="Goodwin S."/>
            <person name="Spatafora J."/>
            <person name="Crous P."/>
            <person name="Grigoriev I."/>
        </authorList>
    </citation>
    <scope>NUCLEOTIDE SEQUENCE</scope>
    <source>
        <strain evidence="2">CBS 175.79</strain>
    </source>
</reference>
<dbReference type="Gene3D" id="3.40.970.10">
    <property type="entry name" value="Ribonuclease H1, N-terminal domain"/>
    <property type="match status" value="2"/>
</dbReference>
<dbReference type="InterPro" id="IPR037056">
    <property type="entry name" value="RNase_H1_N_sf"/>
</dbReference>
<gene>
    <name evidence="2" type="ORF">BU24DRAFT_267167</name>
</gene>
<evidence type="ECO:0000313" key="2">
    <source>
        <dbReference type="EMBL" id="KAF2011977.1"/>
    </source>
</evidence>
<dbReference type="InterPro" id="IPR011320">
    <property type="entry name" value="RNase_H1_N"/>
</dbReference>
<name>A0A6A5XGL1_9PLEO</name>
<organism evidence="2 3">
    <name type="scientific">Aaosphaeria arxii CBS 175.79</name>
    <dbReference type="NCBI Taxonomy" id="1450172"/>
    <lineage>
        <taxon>Eukaryota</taxon>
        <taxon>Fungi</taxon>
        <taxon>Dikarya</taxon>
        <taxon>Ascomycota</taxon>
        <taxon>Pezizomycotina</taxon>
        <taxon>Dothideomycetes</taxon>
        <taxon>Pleosporomycetidae</taxon>
        <taxon>Pleosporales</taxon>
        <taxon>Pleosporales incertae sedis</taxon>
        <taxon>Aaosphaeria</taxon>
    </lineage>
</organism>
<protein>
    <recommendedName>
        <fullName evidence="1">Ribonuclease H1 N-terminal domain-containing protein</fullName>
    </recommendedName>
</protein>
<proteinExistence type="predicted"/>
<dbReference type="Pfam" id="PF01693">
    <property type="entry name" value="Cauli_VI"/>
    <property type="match status" value="2"/>
</dbReference>
<evidence type="ECO:0000313" key="3">
    <source>
        <dbReference type="Proteomes" id="UP000799778"/>
    </source>
</evidence>
<dbReference type="RefSeq" id="XP_033380316.1">
    <property type="nucleotide sequence ID" value="XM_033522560.1"/>
</dbReference>
<dbReference type="GeneID" id="54279957"/>
<sequence length="224" mass="25601">MRGEMGKSKTNFYVVFSGRIEECTVFSSWGDVHPRISGCDSKIKGFKTVEDARKYMDELGLKCKEDIKDTALDTTPTRNSYAYYAVANGRFPGIKRIWYGEAGAKDDTDQFNHTCHKHFRTEAQAKAFIEDWKNAYADVVCRATVEALERGAKPSDLDFVVLIDWKEAYADAVRLATIKALSEGTLPSELNFDVLVDWKKNMRRRCAWPPKRHSMMDYDLPTLT</sequence>
<feature type="domain" description="Ribonuclease H1 N-terminal" evidence="1">
    <location>
        <begin position="83"/>
        <end position="128"/>
    </location>
</feature>
<dbReference type="OrthoDB" id="407198at2759"/>
<accession>A0A6A5XGL1</accession>